<feature type="domain" description="CS" evidence="3">
    <location>
        <begin position="616"/>
        <end position="718"/>
    </location>
</feature>
<proteinExistence type="predicted"/>
<dbReference type="InterPro" id="IPR053209">
    <property type="entry name" value="Gramillin-biosynth_MTr"/>
</dbReference>
<dbReference type="SUPFAM" id="SSF53335">
    <property type="entry name" value="S-adenosyl-L-methionine-dependent methyltransferases"/>
    <property type="match status" value="1"/>
</dbReference>
<dbReference type="InterPro" id="IPR029063">
    <property type="entry name" value="SAM-dependent_MTases_sf"/>
</dbReference>
<dbReference type="SUPFAM" id="SSF52833">
    <property type="entry name" value="Thioredoxin-like"/>
    <property type="match status" value="1"/>
</dbReference>
<dbReference type="PROSITE" id="PS50280">
    <property type="entry name" value="SET"/>
    <property type="match status" value="1"/>
</dbReference>
<accession>A0A813JU25</accession>
<dbReference type="SUPFAM" id="SSF49764">
    <property type="entry name" value="HSP20-like chaperones"/>
    <property type="match status" value="1"/>
</dbReference>
<dbReference type="PANTHER" id="PTHR47643:SF2">
    <property type="entry name" value="TPR DOMAIN PROTEIN (AFU_ORTHOLOGUE AFUA_5G12710)"/>
    <property type="match status" value="1"/>
</dbReference>
<dbReference type="Proteomes" id="UP000626109">
    <property type="component" value="Unassembled WGS sequence"/>
</dbReference>
<dbReference type="CDD" id="cd06463">
    <property type="entry name" value="p23_like"/>
    <property type="match status" value="1"/>
</dbReference>
<evidence type="ECO:0000259" key="2">
    <source>
        <dbReference type="PROSITE" id="PS50280"/>
    </source>
</evidence>
<dbReference type="SUPFAM" id="SSF82199">
    <property type="entry name" value="SET domain"/>
    <property type="match status" value="1"/>
</dbReference>
<dbReference type="CDD" id="cd20071">
    <property type="entry name" value="SET_SMYD"/>
    <property type="match status" value="1"/>
</dbReference>
<gene>
    <name evidence="4" type="ORF">PGLA2088_LOCUS24675</name>
</gene>
<evidence type="ECO:0000313" key="4">
    <source>
        <dbReference type="EMBL" id="CAE8685833.1"/>
    </source>
</evidence>
<dbReference type="Pfam" id="PF13578">
    <property type="entry name" value="Methyltransf_24"/>
    <property type="match status" value="1"/>
</dbReference>
<evidence type="ECO:0000256" key="1">
    <source>
        <dbReference type="SAM" id="MobiDB-lite"/>
    </source>
</evidence>
<evidence type="ECO:0000259" key="3">
    <source>
        <dbReference type="PROSITE" id="PS51203"/>
    </source>
</evidence>
<dbReference type="Gene3D" id="2.60.40.790">
    <property type="match status" value="1"/>
</dbReference>
<dbReference type="InterPro" id="IPR007052">
    <property type="entry name" value="CS_dom"/>
</dbReference>
<dbReference type="PROSITE" id="PS51203">
    <property type="entry name" value="CS"/>
    <property type="match status" value="1"/>
</dbReference>
<protein>
    <submittedName>
        <fullName evidence="4">Uncharacterized protein</fullName>
    </submittedName>
</protein>
<organism evidence="4 5">
    <name type="scientific">Polarella glacialis</name>
    <name type="common">Dinoflagellate</name>
    <dbReference type="NCBI Taxonomy" id="89957"/>
    <lineage>
        <taxon>Eukaryota</taxon>
        <taxon>Sar</taxon>
        <taxon>Alveolata</taxon>
        <taxon>Dinophyceae</taxon>
        <taxon>Suessiales</taxon>
        <taxon>Suessiaceae</taxon>
        <taxon>Polarella</taxon>
    </lineage>
</organism>
<dbReference type="InterPro" id="IPR001214">
    <property type="entry name" value="SET_dom"/>
</dbReference>
<dbReference type="EMBL" id="CAJNNW010026487">
    <property type="protein sequence ID" value="CAE8685833.1"/>
    <property type="molecule type" value="Genomic_DNA"/>
</dbReference>
<feature type="domain" description="SET" evidence="2">
    <location>
        <begin position="47"/>
        <end position="220"/>
    </location>
</feature>
<name>A0A813JU25_POLGL</name>
<dbReference type="InterPro" id="IPR008978">
    <property type="entry name" value="HSP20-like_chaperone"/>
</dbReference>
<dbReference type="Gene3D" id="2.170.270.10">
    <property type="entry name" value="SET domain"/>
    <property type="match status" value="1"/>
</dbReference>
<dbReference type="Pfam" id="PF00856">
    <property type="entry name" value="SET"/>
    <property type="match status" value="1"/>
</dbReference>
<dbReference type="InterPro" id="IPR046341">
    <property type="entry name" value="SET_dom_sf"/>
</dbReference>
<sequence>MASSSQQGARKKCYDWAALFRAEQEWVEASPGLPKKAKVAAEPFCSDRVEIKTSSSGSGSRGRGLVLSAPVAEGELLFVCPAFVLAPRAELEAAVLERLRTCQEADYNRFFCLQEGPAGRAEIPEAIAFWGHTADAASSRSRKVDPERVRQVLRVNSIARDVLDEHGSAGEAALSGVWIQPSLMNHSCRPNVQQSFLGDLLVARAARPLAAGEELLIAYVSTLQPLHLRRDRLQEIFGFECRCPRCLLESVLLPLQIAKPILERLDAVVRDAASQKLPELASQLLDLAEQASREASKAASSGIDRIGGDEVLREASRQLQAAHSQADADLGLLERLLRGSFLAVFMGAAFASKRLGTQTSAAAYGRCVELLAEVCPASAYHAHWSLEWALQVHREDAGSAKCAAGKALRWCRACHGDDPAVFRLLALRAGWSEDLIRLAESAPEPPQEILSRPEPERPAPSSASAWQYSLEEGDGGLTLSIALPEGLSPADVELDVAALRVSVACASEASSTGGLTVTLPRKAKSSLEYARFLLTWEGNLRLCADMSPDSALGPCREDVCGPERGTYPEMPEQSRGGLGALSFESSMRRARRWQLFAAVLFALPGSLVAGGASKQELKPQLRWGQTNATISIEVGAPRGSRLPGCVQDEKPVVEASFSFDRVFVSAACGALEPLRWEFELREDVVPEESRAERLAVLGDSGLLLMLRKRVAHRWDRLLMEESSGVTKDWKREDKNLPDEDEVELPRAQNLRRLTAQQLREDVTVRERTVVVAMRYPWCTVCTEKDKAYVKVSKVVGGKEAFSKVVFATLDLREEKSMARQFWHSDSHPCHKDRCPFHVFKPDEPFDEPYAVGVHLLYEMDEMAMMTDPMAGAPGHQPKGQTAKPNFERFEQALGYLSLGGPLPRLRLLAGSVVQRMSELRGRHRQKAGLAARRLARTQAWAAIDGIKEIARSWAAPWEGPWCRALARDAEAEHETEEFQPILFALASCIQEFTNSATDQWHLYTMIVAVENSGLLPQWTYHPVSGIGAGSAGEGSPDQPTKRASVLKALLEELPTSDDVHLIAEIGVAQAGTSVFVLSHFPSLRMILVDSYCYGSCDQASIERGAPNKEFASRRLKPYLNRATQVFKQSVEAAKGVARGSLDLVFIDGDHSYEACRDDIQAWAPTVRPKGILAGHDYTLSNPGVVQAVNEFAIQHAAALHLDGEDWWIWLPAASR</sequence>
<evidence type="ECO:0000313" key="5">
    <source>
        <dbReference type="Proteomes" id="UP000626109"/>
    </source>
</evidence>
<dbReference type="Gene3D" id="3.40.30.10">
    <property type="entry name" value="Glutaredoxin"/>
    <property type="match status" value="1"/>
</dbReference>
<dbReference type="PANTHER" id="PTHR47643">
    <property type="entry name" value="TPR DOMAIN PROTEIN (AFU_ORTHOLOGUE AFUA_5G12710)"/>
    <property type="match status" value="1"/>
</dbReference>
<comment type="caution">
    <text evidence="4">The sequence shown here is derived from an EMBL/GenBank/DDBJ whole genome shotgun (WGS) entry which is preliminary data.</text>
</comment>
<dbReference type="Gene3D" id="3.40.50.150">
    <property type="entry name" value="Vaccinia Virus protein VP39"/>
    <property type="match status" value="1"/>
</dbReference>
<feature type="region of interest" description="Disordered" evidence="1">
    <location>
        <begin position="442"/>
        <end position="465"/>
    </location>
</feature>
<dbReference type="AlphaFoldDB" id="A0A813JU25"/>
<reference evidence="4" key="1">
    <citation type="submission" date="2021-02" db="EMBL/GenBank/DDBJ databases">
        <authorList>
            <person name="Dougan E. K."/>
            <person name="Rhodes N."/>
            <person name="Thang M."/>
            <person name="Chan C."/>
        </authorList>
    </citation>
    <scope>NUCLEOTIDE SEQUENCE</scope>
</reference>
<dbReference type="InterPro" id="IPR036249">
    <property type="entry name" value="Thioredoxin-like_sf"/>
</dbReference>